<reference evidence="1 2" key="1">
    <citation type="journal article" date="2021" name="bioRxiv">
        <title>Chromosome-scale and haplotype-resolved genome assembly of a tetraploid potato cultivar.</title>
        <authorList>
            <person name="Sun H."/>
            <person name="Jiao W.-B."/>
            <person name="Krause K."/>
            <person name="Campoy J.A."/>
            <person name="Goel M."/>
            <person name="Folz-Donahue K."/>
            <person name="Kukat C."/>
            <person name="Huettel B."/>
            <person name="Schneeberger K."/>
        </authorList>
    </citation>
    <scope>NUCLEOTIDE SEQUENCE [LARGE SCALE GENOMIC DNA]</scope>
    <source>
        <strain evidence="1">SolTubOtavaFocal</strain>
        <tissue evidence="1">Leaves</tissue>
    </source>
</reference>
<evidence type="ECO:0000313" key="1">
    <source>
        <dbReference type="EMBL" id="KAH0779752.1"/>
    </source>
</evidence>
<name>A0ABQ7WG79_SOLTU</name>
<sequence>MEDQKVLKAFVDDSIRDSIQEMKDFISKDLAKCRSMLLEVLGEKDTTSFEPKNIVMNVKLGQFRGENPDAWIVQAEHYFNCYKIKEDQKLNIASLYFDGEALEWYGWLFRNNQLVGWDHFVDKLMIRFRSRTRDTHRGFLSIPTNKSNRTVEYYQEAIPSWGNITNSSSPQSYQYNILIGNYEVGHVFDKMPEKCNDVDFSDSTSIGNNRNTFEEMDNRPSLMISSMLSGYDQMVTDPYMFNNTTNDEAISFPNKVLSQSPQYDHDHLSREGGQYVRTLSYETHPPQEPTSLSLPAFSVHNDHSMSTFVNDAKLVKAITVAKSWKVVVAGREYNECELIDHLGLLVMDEVTIKHFRISTTKMFDYSLRWFCVIGCGHKVARPLIRDPNFSWTVIFKEYQMAGVAKRTNTLVSVAAENYKFTCLMSLDRPEVVPTDCPIDFYIQTTSLVGRRIRYYVFSLTDEVGLQLNFVLDYISVTVHGVMKHLNQLNQGLPLVPVKFCTNAPFQALSYKHQSGEVCCRDICHFRGGKVLVKVGQDVQDAMEVMPISLILSKDNIKLHFASNHLDLFLWPNLLLDGGVLFHFTLVTLQCVEIVTRQII</sequence>
<organism evidence="1 2">
    <name type="scientific">Solanum tuberosum</name>
    <name type="common">Potato</name>
    <dbReference type="NCBI Taxonomy" id="4113"/>
    <lineage>
        <taxon>Eukaryota</taxon>
        <taxon>Viridiplantae</taxon>
        <taxon>Streptophyta</taxon>
        <taxon>Embryophyta</taxon>
        <taxon>Tracheophyta</taxon>
        <taxon>Spermatophyta</taxon>
        <taxon>Magnoliopsida</taxon>
        <taxon>eudicotyledons</taxon>
        <taxon>Gunneridae</taxon>
        <taxon>Pentapetalae</taxon>
        <taxon>asterids</taxon>
        <taxon>lamiids</taxon>
        <taxon>Solanales</taxon>
        <taxon>Solanaceae</taxon>
        <taxon>Solanoideae</taxon>
        <taxon>Solaneae</taxon>
        <taxon>Solanum</taxon>
    </lineage>
</organism>
<protein>
    <recommendedName>
        <fullName evidence="3">Retrotransposon gag domain-containing protein</fullName>
    </recommendedName>
</protein>
<gene>
    <name evidence="1" type="ORF">KY290_006179</name>
</gene>
<dbReference type="Proteomes" id="UP000826656">
    <property type="component" value="Unassembled WGS sequence"/>
</dbReference>
<proteinExistence type="predicted"/>
<keyword evidence="2" id="KW-1185">Reference proteome</keyword>
<accession>A0ABQ7WG79</accession>
<comment type="caution">
    <text evidence="1">The sequence shown here is derived from an EMBL/GenBank/DDBJ whole genome shotgun (WGS) entry which is preliminary data.</text>
</comment>
<evidence type="ECO:0000313" key="2">
    <source>
        <dbReference type="Proteomes" id="UP000826656"/>
    </source>
</evidence>
<dbReference type="EMBL" id="JAIVGD010000002">
    <property type="protein sequence ID" value="KAH0779752.1"/>
    <property type="molecule type" value="Genomic_DNA"/>
</dbReference>
<evidence type="ECO:0008006" key="3">
    <source>
        <dbReference type="Google" id="ProtNLM"/>
    </source>
</evidence>